<protein>
    <submittedName>
        <fullName evidence="2">Uncharacterized protein</fullName>
    </submittedName>
</protein>
<gene>
    <name evidence="2" type="ORF">R3P38DRAFT_3225397</name>
</gene>
<evidence type="ECO:0000313" key="2">
    <source>
        <dbReference type="EMBL" id="KAK6992630.1"/>
    </source>
</evidence>
<comment type="caution">
    <text evidence="2">The sequence shown here is derived from an EMBL/GenBank/DDBJ whole genome shotgun (WGS) entry which is preliminary data.</text>
</comment>
<dbReference type="EMBL" id="JAWWNJ010000108">
    <property type="protein sequence ID" value="KAK6992630.1"/>
    <property type="molecule type" value="Genomic_DNA"/>
</dbReference>
<accession>A0AAV9ZW27</accession>
<keyword evidence="3" id="KW-1185">Reference proteome</keyword>
<evidence type="ECO:0000256" key="1">
    <source>
        <dbReference type="SAM" id="Phobius"/>
    </source>
</evidence>
<dbReference type="AlphaFoldDB" id="A0AAV9ZW27"/>
<evidence type="ECO:0000313" key="3">
    <source>
        <dbReference type="Proteomes" id="UP001362999"/>
    </source>
</evidence>
<keyword evidence="1" id="KW-0812">Transmembrane</keyword>
<dbReference type="Proteomes" id="UP001362999">
    <property type="component" value="Unassembled WGS sequence"/>
</dbReference>
<feature type="transmembrane region" description="Helical" evidence="1">
    <location>
        <begin position="30"/>
        <end position="51"/>
    </location>
</feature>
<organism evidence="2 3">
    <name type="scientific">Favolaschia claudopus</name>
    <dbReference type="NCBI Taxonomy" id="2862362"/>
    <lineage>
        <taxon>Eukaryota</taxon>
        <taxon>Fungi</taxon>
        <taxon>Dikarya</taxon>
        <taxon>Basidiomycota</taxon>
        <taxon>Agaricomycotina</taxon>
        <taxon>Agaricomycetes</taxon>
        <taxon>Agaricomycetidae</taxon>
        <taxon>Agaricales</taxon>
        <taxon>Marasmiineae</taxon>
        <taxon>Mycenaceae</taxon>
        <taxon>Favolaschia</taxon>
    </lineage>
</organism>
<name>A0AAV9ZW27_9AGAR</name>
<sequence>MGFWTRGLGSEQPAAQTLSLDSGIAGRGDVSHAVFVSPAALWIVVILFGIVASRKIQVAQRVDEDLTLTGWVAQQHSAGPNDAASILDMTRCLRIRVSQWVFQLVSAPHYVSHAIFSNPSVLIRRVVSLSHVYGFQHPLFDSFLLPTTIRSQQRRNTLEWGFGGDTFVAPSKIRCHIPQESR</sequence>
<keyword evidence="1" id="KW-0472">Membrane</keyword>
<proteinExistence type="predicted"/>
<reference evidence="2 3" key="1">
    <citation type="journal article" date="2024" name="J Genomics">
        <title>Draft genome sequencing and assembly of Favolaschia claudopus CIRM-BRFM 2984 isolated from oak limbs.</title>
        <authorList>
            <person name="Navarro D."/>
            <person name="Drula E."/>
            <person name="Chaduli D."/>
            <person name="Cazenave R."/>
            <person name="Ahrendt S."/>
            <person name="Wang J."/>
            <person name="Lipzen A."/>
            <person name="Daum C."/>
            <person name="Barry K."/>
            <person name="Grigoriev I.V."/>
            <person name="Favel A."/>
            <person name="Rosso M.N."/>
            <person name="Martin F."/>
        </authorList>
    </citation>
    <scope>NUCLEOTIDE SEQUENCE [LARGE SCALE GENOMIC DNA]</scope>
    <source>
        <strain evidence="2 3">CIRM-BRFM 2984</strain>
    </source>
</reference>
<keyword evidence="1" id="KW-1133">Transmembrane helix</keyword>